<dbReference type="AlphaFoldDB" id="A0A6J6G9P4"/>
<feature type="region of interest" description="Disordered" evidence="5">
    <location>
        <begin position="1"/>
        <end position="24"/>
    </location>
</feature>
<dbReference type="PANTHER" id="PTHR43668">
    <property type="entry name" value="ALLANTOINASE"/>
    <property type="match status" value="1"/>
</dbReference>
<dbReference type="GO" id="GO:0006221">
    <property type="term" value="P:pyrimidine nucleotide biosynthetic process"/>
    <property type="evidence" value="ECO:0007669"/>
    <property type="project" value="UniProtKB-KW"/>
</dbReference>
<dbReference type="InterPro" id="IPR050138">
    <property type="entry name" value="DHOase/Allantoinase_Hydrolase"/>
</dbReference>
<dbReference type="SUPFAM" id="SSF51338">
    <property type="entry name" value="Composite domain of metallo-dependent hydrolases"/>
    <property type="match status" value="1"/>
</dbReference>
<evidence type="ECO:0000256" key="4">
    <source>
        <dbReference type="ARBA" id="ARBA00022975"/>
    </source>
</evidence>
<feature type="compositionally biased region" description="Basic and acidic residues" evidence="5">
    <location>
        <begin position="1"/>
        <end position="17"/>
    </location>
</feature>
<dbReference type="EMBL" id="CAEZUP010000002">
    <property type="protein sequence ID" value="CAB4596163.1"/>
    <property type="molecule type" value="Genomic_DNA"/>
</dbReference>
<dbReference type="GO" id="GO:0004151">
    <property type="term" value="F:dihydroorotase activity"/>
    <property type="evidence" value="ECO:0007669"/>
    <property type="project" value="InterPro"/>
</dbReference>
<protein>
    <submittedName>
        <fullName evidence="7">Unannotated protein</fullName>
    </submittedName>
</protein>
<dbReference type="GO" id="GO:0005737">
    <property type="term" value="C:cytoplasm"/>
    <property type="evidence" value="ECO:0007669"/>
    <property type="project" value="TreeGrafter"/>
</dbReference>
<dbReference type="PROSITE" id="PS00483">
    <property type="entry name" value="DIHYDROOROTASE_2"/>
    <property type="match status" value="1"/>
</dbReference>
<dbReference type="InterPro" id="IPR032466">
    <property type="entry name" value="Metal_Hydrolase"/>
</dbReference>
<dbReference type="CDD" id="cd01317">
    <property type="entry name" value="DHOase_IIa"/>
    <property type="match status" value="1"/>
</dbReference>
<accession>A0A6J6G9P4</accession>
<evidence type="ECO:0000256" key="2">
    <source>
        <dbReference type="ARBA" id="ARBA00022723"/>
    </source>
</evidence>
<dbReference type="InterPro" id="IPR004722">
    <property type="entry name" value="DHOase"/>
</dbReference>
<dbReference type="NCBIfam" id="TIGR00857">
    <property type="entry name" value="pyrC_multi"/>
    <property type="match status" value="1"/>
</dbReference>
<dbReference type="HAMAP" id="MF_00220_B">
    <property type="entry name" value="PyrC_classI_B"/>
    <property type="match status" value="1"/>
</dbReference>
<keyword evidence="3" id="KW-0378">Hydrolase</keyword>
<dbReference type="GO" id="GO:0006145">
    <property type="term" value="P:purine nucleobase catabolic process"/>
    <property type="evidence" value="ECO:0007669"/>
    <property type="project" value="TreeGrafter"/>
</dbReference>
<organism evidence="7">
    <name type="scientific">freshwater metagenome</name>
    <dbReference type="NCBI Taxonomy" id="449393"/>
    <lineage>
        <taxon>unclassified sequences</taxon>
        <taxon>metagenomes</taxon>
        <taxon>ecological metagenomes</taxon>
    </lineage>
</organism>
<dbReference type="InterPro" id="IPR024403">
    <property type="entry name" value="DHOase_cat"/>
</dbReference>
<evidence type="ECO:0000256" key="5">
    <source>
        <dbReference type="SAM" id="MobiDB-lite"/>
    </source>
</evidence>
<dbReference type="Pfam" id="PF12890">
    <property type="entry name" value="DHOase"/>
    <property type="match status" value="1"/>
</dbReference>
<dbReference type="InterPro" id="IPR011059">
    <property type="entry name" value="Metal-dep_hydrolase_composite"/>
</dbReference>
<sequence length="462" mass="48302">MPDPDREPNNRSRKVDVDNSTSTSSGWILRGGRVVDRSGDRVADVAIAADGTVAAVGLDLDAAGLGLADAPVLDVTGCIVAPGLVDIHTHLREPGREEAETIESGSRAAALGGFTAIVAMPNTEPTIDSAAVVRQVQSAGMAAGLCDVRVSGAITVGREGKALSPMAEMADLGVRMFTDDGCGVQDDRLMRRALEYSSGLSVPVTLAQHCEVEALSEGGHMHEGEWSSRLGIPGIPAEAEELMVFRDIALARLTGARVHFQHLSTAGAVELVRQAKARGLPVTSEATPHHFTLTHAEVASYDPVFKVNPPLRTADDVAAVKAGLADGTIDAIATDHAPHTAEVKEAPFDHAPCGMLGLETALALGVTELVEPGILTMTQLLAAMSWQPAEIAGIADIHGLPIETGSPAHLVVFDPTEEWTVDPSELASLSANTPYAGRTLRGKVRHTMLCGVPTVLDGKAQR</sequence>
<reference evidence="7" key="1">
    <citation type="submission" date="2020-05" db="EMBL/GenBank/DDBJ databases">
        <authorList>
            <person name="Chiriac C."/>
            <person name="Salcher M."/>
            <person name="Ghai R."/>
            <person name="Kavagutti S V."/>
        </authorList>
    </citation>
    <scope>NUCLEOTIDE SEQUENCE</scope>
</reference>
<evidence type="ECO:0000259" key="6">
    <source>
        <dbReference type="Pfam" id="PF12890"/>
    </source>
</evidence>
<evidence type="ECO:0000256" key="1">
    <source>
        <dbReference type="ARBA" id="ARBA00001947"/>
    </source>
</evidence>
<dbReference type="GO" id="GO:0004038">
    <property type="term" value="F:allantoinase activity"/>
    <property type="evidence" value="ECO:0007669"/>
    <property type="project" value="TreeGrafter"/>
</dbReference>
<name>A0A6J6G9P4_9ZZZZ</name>
<gene>
    <name evidence="7" type="ORF">UFOPK1835_00070</name>
</gene>
<dbReference type="SUPFAM" id="SSF51556">
    <property type="entry name" value="Metallo-dependent hydrolases"/>
    <property type="match status" value="1"/>
</dbReference>
<keyword evidence="4" id="KW-0665">Pyrimidine biosynthesis</keyword>
<comment type="cofactor">
    <cofactor evidence="1">
        <name>Zn(2+)</name>
        <dbReference type="ChEBI" id="CHEBI:29105"/>
    </cofactor>
</comment>
<dbReference type="Gene3D" id="2.30.40.10">
    <property type="entry name" value="Urease, subunit C, domain 1"/>
    <property type="match status" value="1"/>
</dbReference>
<proteinExistence type="inferred from homology"/>
<keyword evidence="2" id="KW-0479">Metal-binding</keyword>
<feature type="domain" description="Dihydroorotase catalytic" evidence="6">
    <location>
        <begin position="79"/>
        <end position="265"/>
    </location>
</feature>
<dbReference type="Gene3D" id="3.20.20.140">
    <property type="entry name" value="Metal-dependent hydrolases"/>
    <property type="match status" value="1"/>
</dbReference>
<dbReference type="PANTHER" id="PTHR43668:SF2">
    <property type="entry name" value="ALLANTOINASE"/>
    <property type="match status" value="1"/>
</dbReference>
<dbReference type="GO" id="GO:0046872">
    <property type="term" value="F:metal ion binding"/>
    <property type="evidence" value="ECO:0007669"/>
    <property type="project" value="UniProtKB-KW"/>
</dbReference>
<dbReference type="InterPro" id="IPR002195">
    <property type="entry name" value="Dihydroorotase_CS"/>
</dbReference>
<evidence type="ECO:0000313" key="7">
    <source>
        <dbReference type="EMBL" id="CAB4596163.1"/>
    </source>
</evidence>
<evidence type="ECO:0000256" key="3">
    <source>
        <dbReference type="ARBA" id="ARBA00022801"/>
    </source>
</evidence>